<keyword evidence="4" id="KW-0732">Signal</keyword>
<organism evidence="5 6">
    <name type="scientific">Phaeodactylibacter luteus</name>
    <dbReference type="NCBI Taxonomy" id="1564516"/>
    <lineage>
        <taxon>Bacteria</taxon>
        <taxon>Pseudomonadati</taxon>
        <taxon>Bacteroidota</taxon>
        <taxon>Saprospiria</taxon>
        <taxon>Saprospirales</taxon>
        <taxon>Haliscomenobacteraceae</taxon>
        <taxon>Phaeodactylibacter</taxon>
    </lineage>
</organism>
<evidence type="ECO:0000313" key="6">
    <source>
        <dbReference type="Proteomes" id="UP000321580"/>
    </source>
</evidence>
<feature type="chain" id="PRO_5022891167" evidence="4">
    <location>
        <begin position="22"/>
        <end position="303"/>
    </location>
</feature>
<dbReference type="OrthoDB" id="9778236at2"/>
<feature type="coiled-coil region" evidence="3">
    <location>
        <begin position="112"/>
        <end position="146"/>
    </location>
</feature>
<evidence type="ECO:0000313" key="5">
    <source>
        <dbReference type="EMBL" id="TXB64171.1"/>
    </source>
</evidence>
<evidence type="ECO:0000256" key="2">
    <source>
        <dbReference type="ARBA" id="ARBA00023054"/>
    </source>
</evidence>
<dbReference type="Proteomes" id="UP000321580">
    <property type="component" value="Unassembled WGS sequence"/>
</dbReference>
<dbReference type="RefSeq" id="WP_147166870.1">
    <property type="nucleotide sequence ID" value="NZ_VOOR01000012.1"/>
</dbReference>
<evidence type="ECO:0000256" key="4">
    <source>
        <dbReference type="SAM" id="SignalP"/>
    </source>
</evidence>
<gene>
    <name evidence="5" type="ORF">FRY97_07715</name>
</gene>
<dbReference type="GO" id="GO:0030313">
    <property type="term" value="C:cell envelope"/>
    <property type="evidence" value="ECO:0007669"/>
    <property type="project" value="UniProtKB-SubCell"/>
</dbReference>
<dbReference type="PANTHER" id="PTHR32347">
    <property type="entry name" value="EFFLUX SYSTEM COMPONENT YKNX-RELATED"/>
    <property type="match status" value="1"/>
</dbReference>
<keyword evidence="2 3" id="KW-0175">Coiled coil</keyword>
<protein>
    <submittedName>
        <fullName evidence="5">HlyD family efflux transporter periplasmic adaptor subunit</fullName>
    </submittedName>
</protein>
<feature type="signal peptide" evidence="4">
    <location>
        <begin position="1"/>
        <end position="21"/>
    </location>
</feature>
<evidence type="ECO:0000256" key="3">
    <source>
        <dbReference type="SAM" id="Coils"/>
    </source>
</evidence>
<dbReference type="PROSITE" id="PS51257">
    <property type="entry name" value="PROKAR_LIPOPROTEIN"/>
    <property type="match status" value="1"/>
</dbReference>
<dbReference type="AlphaFoldDB" id="A0A5C6RPB6"/>
<name>A0A5C6RPB6_9BACT</name>
<dbReference type="Gene3D" id="2.40.30.170">
    <property type="match status" value="1"/>
</dbReference>
<dbReference type="EMBL" id="VOOR01000012">
    <property type="protein sequence ID" value="TXB64171.1"/>
    <property type="molecule type" value="Genomic_DNA"/>
</dbReference>
<dbReference type="InterPro" id="IPR050465">
    <property type="entry name" value="UPF0194_transport"/>
</dbReference>
<keyword evidence="6" id="KW-1185">Reference proteome</keyword>
<comment type="subcellular location">
    <subcellularLocation>
        <location evidence="1">Cell envelope</location>
    </subcellularLocation>
</comment>
<proteinExistence type="predicted"/>
<reference evidence="5 6" key="1">
    <citation type="submission" date="2019-08" db="EMBL/GenBank/DDBJ databases">
        <title>Genome of Phaeodactylibacter luteus.</title>
        <authorList>
            <person name="Bowman J.P."/>
        </authorList>
    </citation>
    <scope>NUCLEOTIDE SEQUENCE [LARGE SCALE GENOMIC DNA]</scope>
    <source>
        <strain evidence="5 6">KCTC 42180</strain>
    </source>
</reference>
<comment type="caution">
    <text evidence="5">The sequence shown here is derived from an EMBL/GenBank/DDBJ whole genome shotgun (WGS) entry which is preliminary data.</text>
</comment>
<dbReference type="PANTHER" id="PTHR32347:SF23">
    <property type="entry name" value="BLL5650 PROTEIN"/>
    <property type="match status" value="1"/>
</dbReference>
<sequence length="303" mass="33574">MIRYTLFTAILLLAYSCQPEAQQADAYGNFEARETTVAAEQPGRLLFLNAKEGETLKAGEWIGLTDTSALHLQRQQLKARIQAVRGKTRDAEPQVSVLLEKREHALREVRRVQALLAANAATTKQLDDLEAQIKLIDREVGALRAQNQTANQGILSEIAPLEAQLDIIDDQIRRCYLYNPVDGTVLLQLAEPFEFAPAGRPLYTIAYLGELELRAYLSGEQLAEASLGQKVKVGVDGGGDSLIYFDGQISWIAAEAEFTPKTVQTREERINLVYAFKVKVPNDGRLKAGMPGEVYWAPTTSEQ</sequence>
<evidence type="ECO:0000256" key="1">
    <source>
        <dbReference type="ARBA" id="ARBA00004196"/>
    </source>
</evidence>
<accession>A0A5C6RPB6</accession>